<dbReference type="GO" id="GO:0046872">
    <property type="term" value="F:metal ion binding"/>
    <property type="evidence" value="ECO:0007669"/>
    <property type="project" value="UniProtKB-KW"/>
</dbReference>
<dbReference type="Proteomes" id="UP000648239">
    <property type="component" value="Unassembled WGS sequence"/>
</dbReference>
<dbReference type="Gene3D" id="3.20.20.70">
    <property type="entry name" value="Aldolase class I"/>
    <property type="match status" value="1"/>
</dbReference>
<keyword evidence="6" id="KW-0411">Iron-sulfur</keyword>
<comment type="cofactor">
    <cofactor evidence="1">
        <name>[4Fe-4S] cluster</name>
        <dbReference type="ChEBI" id="CHEBI:49883"/>
    </cofactor>
</comment>
<keyword evidence="4" id="KW-0479">Metal-binding</keyword>
<evidence type="ECO:0000256" key="2">
    <source>
        <dbReference type="ARBA" id="ARBA00022485"/>
    </source>
</evidence>
<dbReference type="InterPro" id="IPR017200">
    <property type="entry name" value="PqqE-like"/>
</dbReference>
<accession>A0A8J7CCM7</accession>
<comment type="caution">
    <text evidence="8">The sequence shown here is derived from an EMBL/GenBank/DDBJ whole genome shotgun (WGS) entry which is preliminary data.</text>
</comment>
<gene>
    <name evidence="8" type="ORF">IFK94_06010</name>
</gene>
<dbReference type="InterPro" id="IPR058240">
    <property type="entry name" value="rSAM_sf"/>
</dbReference>
<dbReference type="PROSITE" id="PS51918">
    <property type="entry name" value="RADICAL_SAM"/>
    <property type="match status" value="1"/>
</dbReference>
<dbReference type="Pfam" id="PF04055">
    <property type="entry name" value="Radical_SAM"/>
    <property type="match status" value="1"/>
</dbReference>
<keyword evidence="3" id="KW-0949">S-adenosyl-L-methionine</keyword>
<protein>
    <submittedName>
        <fullName evidence="8">Radical SAM protein</fullName>
    </submittedName>
</protein>
<keyword evidence="5" id="KW-0408">Iron</keyword>
<dbReference type="PANTHER" id="PTHR11228:SF7">
    <property type="entry name" value="PQQA PEPTIDE CYCLASE"/>
    <property type="match status" value="1"/>
</dbReference>
<sequence length="363" mass="40692">MSDQGQGKTAYRDMVETAFAQSVPLSAQFEITYRCNHLCTFCYNSPTGQRELRTPQIFEILKKISDFGVLYLTLTGGEPLCHRDFYKIAGEVRRLGMALRIYSNGYLMSDPKVLERIMALHPLEVEISIHGARPESHEALTKIKGSFEKTVKAIGLLSEAGQKVNLKCPITRHNQDELFDVKKIADRYGYYVTFDPVITPKDDGDTGPLSLSPDNAFFTRYWQEDYIKLHDGRLPPRANHCAPEGTEAVCGAGRTGFTVDPYGNMFPCVAFRRKIGNLLEVDKIDDIWGESPVLEQVRGLGVNARDNLNKREDGKYFTFCMGVAETQLGDPLAIYPQAETNARAVRRAYDLLKIEDGSGKKSA</sequence>
<dbReference type="InterPro" id="IPR013785">
    <property type="entry name" value="Aldolase_TIM"/>
</dbReference>
<dbReference type="SFLD" id="SFLDS00029">
    <property type="entry name" value="Radical_SAM"/>
    <property type="match status" value="1"/>
</dbReference>
<dbReference type="EMBL" id="JACXWD010000013">
    <property type="protein sequence ID" value="MBD3867662.1"/>
    <property type="molecule type" value="Genomic_DNA"/>
</dbReference>
<organism evidence="8 9">
    <name type="scientific">Candidatus Polarisedimenticola svalbardensis</name>
    <dbReference type="NCBI Taxonomy" id="2886004"/>
    <lineage>
        <taxon>Bacteria</taxon>
        <taxon>Pseudomonadati</taxon>
        <taxon>Acidobacteriota</taxon>
        <taxon>Candidatus Polarisedimenticolia</taxon>
        <taxon>Candidatus Polarisedimenticolales</taxon>
        <taxon>Candidatus Polarisedimenticolaceae</taxon>
        <taxon>Candidatus Polarisedimenticola</taxon>
    </lineage>
</organism>
<dbReference type="InterPro" id="IPR023885">
    <property type="entry name" value="4Fe4S-binding_SPASM_dom"/>
</dbReference>
<evidence type="ECO:0000256" key="6">
    <source>
        <dbReference type="ARBA" id="ARBA00023014"/>
    </source>
</evidence>
<keyword evidence="2" id="KW-0004">4Fe-4S</keyword>
<evidence type="ECO:0000256" key="4">
    <source>
        <dbReference type="ARBA" id="ARBA00022723"/>
    </source>
</evidence>
<dbReference type="SUPFAM" id="SSF102114">
    <property type="entry name" value="Radical SAM enzymes"/>
    <property type="match status" value="1"/>
</dbReference>
<dbReference type="Pfam" id="PF13186">
    <property type="entry name" value="SPASM"/>
    <property type="match status" value="1"/>
</dbReference>
<dbReference type="CDD" id="cd01335">
    <property type="entry name" value="Radical_SAM"/>
    <property type="match status" value="1"/>
</dbReference>
<dbReference type="GO" id="GO:0003824">
    <property type="term" value="F:catalytic activity"/>
    <property type="evidence" value="ECO:0007669"/>
    <property type="project" value="InterPro"/>
</dbReference>
<name>A0A8J7CCM7_9BACT</name>
<dbReference type="SFLD" id="SFLDG01386">
    <property type="entry name" value="main_SPASM_domain-containing"/>
    <property type="match status" value="1"/>
</dbReference>
<dbReference type="SFLD" id="SFLDG01067">
    <property type="entry name" value="SPASM/twitch_domain_containing"/>
    <property type="match status" value="1"/>
</dbReference>
<dbReference type="InterPro" id="IPR007197">
    <property type="entry name" value="rSAM"/>
</dbReference>
<dbReference type="PANTHER" id="PTHR11228">
    <property type="entry name" value="RADICAL SAM DOMAIN PROTEIN"/>
    <property type="match status" value="1"/>
</dbReference>
<evidence type="ECO:0000256" key="3">
    <source>
        <dbReference type="ARBA" id="ARBA00022691"/>
    </source>
</evidence>
<evidence type="ECO:0000256" key="1">
    <source>
        <dbReference type="ARBA" id="ARBA00001966"/>
    </source>
</evidence>
<evidence type="ECO:0000313" key="9">
    <source>
        <dbReference type="Proteomes" id="UP000648239"/>
    </source>
</evidence>
<reference evidence="8 9" key="1">
    <citation type="submission" date="2020-08" db="EMBL/GenBank/DDBJ databases">
        <title>Acidobacteriota in marine sediments use diverse sulfur dissimilation pathways.</title>
        <authorList>
            <person name="Wasmund K."/>
        </authorList>
    </citation>
    <scope>NUCLEOTIDE SEQUENCE [LARGE SCALE GENOMIC DNA]</scope>
    <source>
        <strain evidence="8">MAG AM4</strain>
    </source>
</reference>
<dbReference type="GO" id="GO:0051539">
    <property type="term" value="F:4 iron, 4 sulfur cluster binding"/>
    <property type="evidence" value="ECO:0007669"/>
    <property type="project" value="UniProtKB-KW"/>
</dbReference>
<dbReference type="AlphaFoldDB" id="A0A8J7CCM7"/>
<dbReference type="InterPro" id="IPR050377">
    <property type="entry name" value="Radical_SAM_PqqE_MftC-like"/>
</dbReference>
<feature type="domain" description="Radical SAM core" evidence="7">
    <location>
        <begin position="21"/>
        <end position="237"/>
    </location>
</feature>
<dbReference type="PIRSF" id="PIRSF037420">
    <property type="entry name" value="PQQ_syn_pqqE"/>
    <property type="match status" value="1"/>
</dbReference>
<evidence type="ECO:0000313" key="8">
    <source>
        <dbReference type="EMBL" id="MBD3867662.1"/>
    </source>
</evidence>
<proteinExistence type="predicted"/>
<evidence type="ECO:0000256" key="5">
    <source>
        <dbReference type="ARBA" id="ARBA00023004"/>
    </source>
</evidence>
<evidence type="ECO:0000259" key="7">
    <source>
        <dbReference type="PROSITE" id="PS51918"/>
    </source>
</evidence>